<evidence type="ECO:0000313" key="2">
    <source>
        <dbReference type="EMBL" id="TNN41995.1"/>
    </source>
</evidence>
<sequence>MEQRHLWNAARCEIPRPRTLKRKSLRMRKLKRLMSAASAGFGRESGGHSGSFPPHESNATERRKKKKKKKKKKREDTAAWTERKVDLMSQMISAPEGPLASSQASGPRAFAGIHSANHPPSL</sequence>
<dbReference type="AlphaFoldDB" id="A0A4Z2FM53"/>
<proteinExistence type="predicted"/>
<evidence type="ECO:0000256" key="1">
    <source>
        <dbReference type="SAM" id="MobiDB-lite"/>
    </source>
</evidence>
<comment type="caution">
    <text evidence="2">The sequence shown here is derived from an EMBL/GenBank/DDBJ whole genome shotgun (WGS) entry which is preliminary data.</text>
</comment>
<reference evidence="2 3" key="1">
    <citation type="submission" date="2019-03" db="EMBL/GenBank/DDBJ databases">
        <title>First draft genome of Liparis tanakae, snailfish: a comprehensive survey of snailfish specific genes.</title>
        <authorList>
            <person name="Kim W."/>
            <person name="Song I."/>
            <person name="Jeong J.-H."/>
            <person name="Kim D."/>
            <person name="Kim S."/>
            <person name="Ryu S."/>
            <person name="Song J.Y."/>
            <person name="Lee S.K."/>
        </authorList>
    </citation>
    <scope>NUCLEOTIDE SEQUENCE [LARGE SCALE GENOMIC DNA]</scope>
    <source>
        <tissue evidence="2">Muscle</tissue>
    </source>
</reference>
<organism evidence="2 3">
    <name type="scientific">Liparis tanakae</name>
    <name type="common">Tanaka's snailfish</name>
    <dbReference type="NCBI Taxonomy" id="230148"/>
    <lineage>
        <taxon>Eukaryota</taxon>
        <taxon>Metazoa</taxon>
        <taxon>Chordata</taxon>
        <taxon>Craniata</taxon>
        <taxon>Vertebrata</taxon>
        <taxon>Euteleostomi</taxon>
        <taxon>Actinopterygii</taxon>
        <taxon>Neopterygii</taxon>
        <taxon>Teleostei</taxon>
        <taxon>Neoteleostei</taxon>
        <taxon>Acanthomorphata</taxon>
        <taxon>Eupercaria</taxon>
        <taxon>Perciformes</taxon>
        <taxon>Cottioidei</taxon>
        <taxon>Cottales</taxon>
        <taxon>Liparidae</taxon>
        <taxon>Liparis</taxon>
    </lineage>
</organism>
<dbReference type="Proteomes" id="UP000314294">
    <property type="component" value="Unassembled WGS sequence"/>
</dbReference>
<protein>
    <submittedName>
        <fullName evidence="2">Uncharacterized protein</fullName>
    </submittedName>
</protein>
<accession>A0A4Z2FM53</accession>
<keyword evidence="3" id="KW-1185">Reference proteome</keyword>
<feature type="compositionally biased region" description="Basic and acidic residues" evidence="1">
    <location>
        <begin position="74"/>
        <end position="86"/>
    </location>
</feature>
<name>A0A4Z2FM53_9TELE</name>
<feature type="region of interest" description="Disordered" evidence="1">
    <location>
        <begin position="34"/>
        <end position="122"/>
    </location>
</feature>
<feature type="compositionally biased region" description="Basic residues" evidence="1">
    <location>
        <begin position="62"/>
        <end position="73"/>
    </location>
</feature>
<dbReference type="EMBL" id="SRLO01001068">
    <property type="protein sequence ID" value="TNN41995.1"/>
    <property type="molecule type" value="Genomic_DNA"/>
</dbReference>
<evidence type="ECO:0000313" key="3">
    <source>
        <dbReference type="Proteomes" id="UP000314294"/>
    </source>
</evidence>
<gene>
    <name evidence="2" type="ORF">EYF80_047829</name>
</gene>